<dbReference type="CDD" id="cd00798">
    <property type="entry name" value="INT_XerDC_C"/>
    <property type="match status" value="1"/>
</dbReference>
<feature type="active site" evidence="9">
    <location>
        <position position="253"/>
    </location>
</feature>
<dbReference type="GO" id="GO:0009037">
    <property type="term" value="F:tyrosine-based site-specific recombinase activity"/>
    <property type="evidence" value="ECO:0007669"/>
    <property type="project" value="UniProtKB-UniRule"/>
</dbReference>
<dbReference type="Proteomes" id="UP000520814">
    <property type="component" value="Unassembled WGS sequence"/>
</dbReference>
<feature type="active site" evidence="9">
    <location>
        <position position="179"/>
    </location>
</feature>
<evidence type="ECO:0000313" key="12">
    <source>
        <dbReference type="EMBL" id="MBB6051896.1"/>
    </source>
</evidence>
<evidence type="ECO:0000256" key="4">
    <source>
        <dbReference type="ARBA" id="ARBA00022829"/>
    </source>
</evidence>
<dbReference type="HAMAP" id="MF_01808">
    <property type="entry name" value="Recomb_XerC_XerD"/>
    <property type="match status" value="1"/>
</dbReference>
<keyword evidence="5 9" id="KW-0229">DNA integration</keyword>
<feature type="active site" evidence="9">
    <location>
        <position position="151"/>
    </location>
</feature>
<dbReference type="Gene3D" id="1.10.150.130">
    <property type="match status" value="1"/>
</dbReference>
<evidence type="ECO:0000259" key="10">
    <source>
        <dbReference type="PROSITE" id="PS51898"/>
    </source>
</evidence>
<dbReference type="InterPro" id="IPR013762">
    <property type="entry name" value="Integrase-like_cat_sf"/>
</dbReference>
<dbReference type="InterPro" id="IPR011010">
    <property type="entry name" value="DNA_brk_join_enz"/>
</dbReference>
<evidence type="ECO:0000256" key="9">
    <source>
        <dbReference type="HAMAP-Rule" id="MF_01808"/>
    </source>
</evidence>
<evidence type="ECO:0000256" key="6">
    <source>
        <dbReference type="ARBA" id="ARBA00023125"/>
    </source>
</evidence>
<keyword evidence="2 9" id="KW-0963">Cytoplasm</keyword>
<dbReference type="PANTHER" id="PTHR30349">
    <property type="entry name" value="PHAGE INTEGRASE-RELATED"/>
    <property type="match status" value="1"/>
</dbReference>
<dbReference type="PROSITE" id="PS51898">
    <property type="entry name" value="TYR_RECOMBINASE"/>
    <property type="match status" value="1"/>
</dbReference>
<dbReference type="InterPro" id="IPR002104">
    <property type="entry name" value="Integrase_catalytic"/>
</dbReference>
<dbReference type="GO" id="GO:0006313">
    <property type="term" value="P:DNA transposition"/>
    <property type="evidence" value="ECO:0007669"/>
    <property type="project" value="UniProtKB-UniRule"/>
</dbReference>
<keyword evidence="4 9" id="KW-0159">Chromosome partition</keyword>
<keyword evidence="8 9" id="KW-0131">Cell cycle</keyword>
<evidence type="ECO:0000256" key="8">
    <source>
        <dbReference type="ARBA" id="ARBA00023306"/>
    </source>
</evidence>
<evidence type="ECO:0000259" key="11">
    <source>
        <dbReference type="PROSITE" id="PS51900"/>
    </source>
</evidence>
<dbReference type="Pfam" id="PF00589">
    <property type="entry name" value="Phage_integrase"/>
    <property type="match status" value="1"/>
</dbReference>
<dbReference type="Pfam" id="PF02899">
    <property type="entry name" value="Phage_int_SAM_1"/>
    <property type="match status" value="1"/>
</dbReference>
<accession>A0A7W9SS94</accession>
<dbReference type="SUPFAM" id="SSF56349">
    <property type="entry name" value="DNA breaking-rejoining enzymes"/>
    <property type="match status" value="1"/>
</dbReference>
<dbReference type="InterPro" id="IPR023009">
    <property type="entry name" value="Tyrosine_recombinase_XerC/XerD"/>
</dbReference>
<gene>
    <name evidence="9" type="primary">xerC</name>
    <name evidence="12" type="ORF">HNQ39_003706</name>
</gene>
<dbReference type="InterPro" id="IPR004107">
    <property type="entry name" value="Integrase_SAM-like_N"/>
</dbReference>
<dbReference type="EMBL" id="JACHGW010000003">
    <property type="protein sequence ID" value="MBB6051896.1"/>
    <property type="molecule type" value="Genomic_DNA"/>
</dbReference>
<feature type="domain" description="Tyr recombinase" evidence="10">
    <location>
        <begin position="111"/>
        <end position="298"/>
    </location>
</feature>
<dbReference type="InterPro" id="IPR010998">
    <property type="entry name" value="Integrase_recombinase_N"/>
</dbReference>
<evidence type="ECO:0000313" key="13">
    <source>
        <dbReference type="Proteomes" id="UP000520814"/>
    </source>
</evidence>
<keyword evidence="7 9" id="KW-0233">DNA recombination</keyword>
<comment type="subunit">
    <text evidence="9">Forms a cyclic heterotetrameric complex composed of two molecules of XerC and two molecules of XerD.</text>
</comment>
<evidence type="ECO:0000256" key="1">
    <source>
        <dbReference type="ARBA" id="ARBA00004496"/>
    </source>
</evidence>
<feature type="active site" evidence="9">
    <location>
        <position position="250"/>
    </location>
</feature>
<evidence type="ECO:0000256" key="3">
    <source>
        <dbReference type="ARBA" id="ARBA00022618"/>
    </source>
</evidence>
<feature type="active site" description="O-(3'-phospho-DNA)-tyrosine intermediate" evidence="9">
    <location>
        <position position="285"/>
    </location>
</feature>
<keyword evidence="13" id="KW-1185">Reference proteome</keyword>
<comment type="caution">
    <text evidence="12">The sequence shown here is derived from an EMBL/GenBank/DDBJ whole genome shotgun (WGS) entry which is preliminary data.</text>
</comment>
<dbReference type="PANTHER" id="PTHR30349:SF77">
    <property type="entry name" value="TYROSINE RECOMBINASE XERC"/>
    <property type="match status" value="1"/>
</dbReference>
<dbReference type="InterPro" id="IPR050090">
    <property type="entry name" value="Tyrosine_recombinase_XerCD"/>
</dbReference>
<dbReference type="GO" id="GO:0005737">
    <property type="term" value="C:cytoplasm"/>
    <property type="evidence" value="ECO:0007669"/>
    <property type="project" value="UniProtKB-SubCell"/>
</dbReference>
<evidence type="ECO:0000256" key="2">
    <source>
        <dbReference type="ARBA" id="ARBA00022490"/>
    </source>
</evidence>
<feature type="domain" description="Core-binding (CB)" evidence="11">
    <location>
        <begin position="3"/>
        <end position="90"/>
    </location>
</feature>
<dbReference type="AlphaFoldDB" id="A0A7W9SS94"/>
<comment type="function">
    <text evidence="9">Site-specific tyrosine recombinase, which acts by catalyzing the cutting and rejoining of the recombining DNA molecules. The XerC-XerD complex is essential to convert dimers of the bacterial chromosome into monomers to permit their segregation at cell division. It also contributes to the segregational stability of plasmids.</text>
</comment>
<comment type="similarity">
    <text evidence="9">Belongs to the 'phage' integrase family. XerC subfamily.</text>
</comment>
<protein>
    <recommendedName>
        <fullName evidence="9">Tyrosine recombinase XerC</fullName>
    </recommendedName>
</protein>
<reference evidence="12 13" key="1">
    <citation type="submission" date="2020-08" db="EMBL/GenBank/DDBJ databases">
        <title>Genomic Encyclopedia of Type Strains, Phase IV (KMG-IV): sequencing the most valuable type-strain genomes for metagenomic binning, comparative biology and taxonomic classification.</title>
        <authorList>
            <person name="Goeker M."/>
        </authorList>
    </citation>
    <scope>NUCLEOTIDE SEQUENCE [LARGE SCALE GENOMIC DNA]</scope>
    <source>
        <strain evidence="12 13">DSM 23562</strain>
    </source>
</reference>
<dbReference type="PROSITE" id="PS51900">
    <property type="entry name" value="CB"/>
    <property type="match status" value="1"/>
</dbReference>
<dbReference type="RefSeq" id="WP_184199812.1">
    <property type="nucleotide sequence ID" value="NZ_JACHGW010000003.1"/>
</dbReference>
<name>A0A7W9SS94_ARMRO</name>
<dbReference type="InterPro" id="IPR044068">
    <property type="entry name" value="CB"/>
</dbReference>
<dbReference type="GO" id="GO:0007059">
    <property type="term" value="P:chromosome segregation"/>
    <property type="evidence" value="ECO:0007669"/>
    <property type="project" value="UniProtKB-UniRule"/>
</dbReference>
<evidence type="ECO:0000256" key="5">
    <source>
        <dbReference type="ARBA" id="ARBA00022908"/>
    </source>
</evidence>
<comment type="subcellular location">
    <subcellularLocation>
        <location evidence="1 9">Cytoplasm</location>
    </subcellularLocation>
</comment>
<evidence type="ECO:0000256" key="7">
    <source>
        <dbReference type="ARBA" id="ARBA00023172"/>
    </source>
</evidence>
<keyword evidence="6 9" id="KW-0238">DNA-binding</keyword>
<proteinExistence type="inferred from homology"/>
<keyword evidence="3 9" id="KW-0132">Cell division</keyword>
<feature type="active site" evidence="9">
    <location>
        <position position="276"/>
    </location>
</feature>
<dbReference type="NCBIfam" id="NF001399">
    <property type="entry name" value="PRK00283.1"/>
    <property type="match status" value="1"/>
</dbReference>
<organism evidence="12 13">
    <name type="scientific">Armatimonas rosea</name>
    <dbReference type="NCBI Taxonomy" id="685828"/>
    <lineage>
        <taxon>Bacteria</taxon>
        <taxon>Bacillati</taxon>
        <taxon>Armatimonadota</taxon>
        <taxon>Armatimonadia</taxon>
        <taxon>Armatimonadales</taxon>
        <taxon>Armatimonadaceae</taxon>
        <taxon>Armatimonas</taxon>
    </lineage>
</organism>
<dbReference type="Gene3D" id="1.10.443.10">
    <property type="entry name" value="Intergrase catalytic core"/>
    <property type="match status" value="1"/>
</dbReference>
<dbReference type="GO" id="GO:0051301">
    <property type="term" value="P:cell division"/>
    <property type="evidence" value="ECO:0007669"/>
    <property type="project" value="UniProtKB-KW"/>
</dbReference>
<sequence length="309" mass="34247">MTVSSDTLRDGFLEHLRRVRRASPHTLRAYAEDLRQFCAWMEESEGKTLETLTAAEVRTFIAALTTERKLARTTVARKAASLRAFFRYLQRQEVVASSPAQELQTPKRGRSLPKALSEEAVAALLAFPDPSKPDGLRDRAILETLYASGLRASELVGLDIADLALEASGEGEARVRQGKGGKERIGLLGRPAVLALERYLSDARPALAQGKPTPALFLNRFGDRLSDRAVRRLFDRACTQVSVSHKVTPHTLRHSFATHLLDHGADLRVVQELLGHADLSTTQVYTHVSTTRLKEAYEQAHPLARKPQD</sequence>
<dbReference type="GO" id="GO:0003677">
    <property type="term" value="F:DNA binding"/>
    <property type="evidence" value="ECO:0007669"/>
    <property type="project" value="UniProtKB-UniRule"/>
</dbReference>